<evidence type="ECO:0000256" key="1">
    <source>
        <dbReference type="ARBA" id="ARBA00004141"/>
    </source>
</evidence>
<dbReference type="AlphaFoldDB" id="A0A3S3NWY2"/>
<dbReference type="GO" id="GO:0015276">
    <property type="term" value="F:ligand-gated monoatomic ion channel activity"/>
    <property type="evidence" value="ECO:0007669"/>
    <property type="project" value="InterPro"/>
</dbReference>
<keyword evidence="10" id="KW-0407">Ion channel</keyword>
<evidence type="ECO:0000256" key="4">
    <source>
        <dbReference type="ARBA" id="ARBA00022989"/>
    </source>
</evidence>
<evidence type="ECO:0000256" key="2">
    <source>
        <dbReference type="ARBA" id="ARBA00022448"/>
    </source>
</evidence>
<keyword evidence="7 13" id="KW-0675">Receptor</keyword>
<feature type="domain" description="Ionotropic glutamate receptor L-glutamate and glycine-binding" evidence="12">
    <location>
        <begin position="47"/>
        <end position="109"/>
    </location>
</feature>
<proteinExistence type="predicted"/>
<evidence type="ECO:0000256" key="11">
    <source>
        <dbReference type="SAM" id="SignalP"/>
    </source>
</evidence>
<dbReference type="SUPFAM" id="SSF53850">
    <property type="entry name" value="Periplasmic binding protein-like II"/>
    <property type="match status" value="1"/>
</dbReference>
<keyword evidence="11" id="KW-0732">Signal</keyword>
<keyword evidence="8" id="KW-0325">Glycoprotein</keyword>
<comment type="caution">
    <text evidence="13">The sequence shown here is derived from an EMBL/GenBank/DDBJ whole genome shotgun (WGS) entry which is preliminary data.</text>
</comment>
<evidence type="ECO:0000256" key="10">
    <source>
        <dbReference type="ARBA" id="ARBA00023303"/>
    </source>
</evidence>
<evidence type="ECO:0000256" key="9">
    <source>
        <dbReference type="ARBA" id="ARBA00023286"/>
    </source>
</evidence>
<keyword evidence="3" id="KW-0812">Transmembrane</keyword>
<keyword evidence="9" id="KW-1071">Ligand-gated ion channel</keyword>
<gene>
    <name evidence="13" type="ORF">B4U79_18200</name>
</gene>
<evidence type="ECO:0000256" key="8">
    <source>
        <dbReference type="ARBA" id="ARBA00023180"/>
    </source>
</evidence>
<dbReference type="Proteomes" id="UP000285301">
    <property type="component" value="Unassembled WGS sequence"/>
</dbReference>
<protein>
    <submittedName>
        <fullName evidence="13">Putative glutamate receptor-like protein</fullName>
    </submittedName>
</protein>
<dbReference type="OrthoDB" id="5984008at2759"/>
<comment type="subcellular location">
    <subcellularLocation>
        <location evidence="1">Membrane</location>
        <topology evidence="1">Multi-pass membrane protein</topology>
    </subcellularLocation>
</comment>
<evidence type="ECO:0000259" key="12">
    <source>
        <dbReference type="SMART" id="SM00918"/>
    </source>
</evidence>
<dbReference type="InterPro" id="IPR019594">
    <property type="entry name" value="Glu/Gly-bd"/>
</dbReference>
<evidence type="ECO:0000313" key="13">
    <source>
        <dbReference type="EMBL" id="RWS07677.1"/>
    </source>
</evidence>
<keyword evidence="2" id="KW-0813">Transport</keyword>
<evidence type="ECO:0000256" key="7">
    <source>
        <dbReference type="ARBA" id="ARBA00023170"/>
    </source>
</evidence>
<keyword evidence="5" id="KW-0406">Ion transport</keyword>
<keyword evidence="6" id="KW-0472">Membrane</keyword>
<accession>A0A3S3NWY2</accession>
<name>A0A3S3NWY2_9ACAR</name>
<dbReference type="EMBL" id="NCKU01003360">
    <property type="protein sequence ID" value="RWS07677.1"/>
    <property type="molecule type" value="Genomic_DNA"/>
</dbReference>
<organism evidence="13 14">
    <name type="scientific">Dinothrombium tinctorium</name>
    <dbReference type="NCBI Taxonomy" id="1965070"/>
    <lineage>
        <taxon>Eukaryota</taxon>
        <taxon>Metazoa</taxon>
        <taxon>Ecdysozoa</taxon>
        <taxon>Arthropoda</taxon>
        <taxon>Chelicerata</taxon>
        <taxon>Arachnida</taxon>
        <taxon>Acari</taxon>
        <taxon>Acariformes</taxon>
        <taxon>Trombidiformes</taxon>
        <taxon>Prostigmata</taxon>
        <taxon>Anystina</taxon>
        <taxon>Parasitengona</taxon>
        <taxon>Trombidioidea</taxon>
        <taxon>Trombidiidae</taxon>
        <taxon>Dinothrombium</taxon>
    </lineage>
</organism>
<dbReference type="GO" id="GO:0016020">
    <property type="term" value="C:membrane"/>
    <property type="evidence" value="ECO:0007669"/>
    <property type="project" value="UniProtKB-SubCell"/>
</dbReference>
<reference evidence="13 14" key="1">
    <citation type="journal article" date="2018" name="Gigascience">
        <title>Genomes of trombidid mites reveal novel predicted allergens and laterally-transferred genes associated with secondary metabolism.</title>
        <authorList>
            <person name="Dong X."/>
            <person name="Chaisiri K."/>
            <person name="Xia D."/>
            <person name="Armstrong S.D."/>
            <person name="Fang Y."/>
            <person name="Donnelly M.J."/>
            <person name="Kadowaki T."/>
            <person name="McGarry J.W."/>
            <person name="Darby A.C."/>
            <person name="Makepeace B.L."/>
        </authorList>
    </citation>
    <scope>NUCLEOTIDE SEQUENCE [LARGE SCALE GENOMIC DNA]</scope>
    <source>
        <strain evidence="13">UoL-WK</strain>
    </source>
</reference>
<feature type="signal peptide" evidence="11">
    <location>
        <begin position="1"/>
        <end position="21"/>
    </location>
</feature>
<dbReference type="SMART" id="SM00918">
    <property type="entry name" value="Lig_chan-Glu_bd"/>
    <property type="match status" value="1"/>
</dbReference>
<sequence>MKIRLCLIVLFLFNFGKETNAAKNNKKPTFRITTSLSAPYVVSIRDPSTLNEQQTELNIKLFDGYLIDLLNILAKEVGFAYNISLVKDGMYGIADADGEWRGMVGEVYRGVISLN</sequence>
<feature type="chain" id="PRO_5018779427" evidence="11">
    <location>
        <begin position="22"/>
        <end position="115"/>
    </location>
</feature>
<keyword evidence="14" id="KW-1185">Reference proteome</keyword>
<evidence type="ECO:0000256" key="3">
    <source>
        <dbReference type="ARBA" id="ARBA00022692"/>
    </source>
</evidence>
<dbReference type="Pfam" id="PF10613">
    <property type="entry name" value="Lig_chan-Glu_bd"/>
    <property type="match status" value="1"/>
</dbReference>
<keyword evidence="4" id="KW-1133">Transmembrane helix</keyword>
<evidence type="ECO:0000313" key="14">
    <source>
        <dbReference type="Proteomes" id="UP000285301"/>
    </source>
</evidence>
<dbReference type="Gene3D" id="3.40.190.10">
    <property type="entry name" value="Periplasmic binding protein-like II"/>
    <property type="match status" value="1"/>
</dbReference>
<evidence type="ECO:0000256" key="6">
    <source>
        <dbReference type="ARBA" id="ARBA00023136"/>
    </source>
</evidence>
<evidence type="ECO:0000256" key="5">
    <source>
        <dbReference type="ARBA" id="ARBA00023065"/>
    </source>
</evidence>